<evidence type="ECO:0000256" key="8">
    <source>
        <dbReference type="ARBA" id="ARBA00045103"/>
    </source>
</evidence>
<dbReference type="EC" id="2.4.1.257" evidence="10"/>
<comment type="pathway">
    <text evidence="1 10">Protein modification; protein glycosylation.</text>
</comment>
<dbReference type="Pfam" id="PF00534">
    <property type="entry name" value="Glycos_transf_1"/>
    <property type="match status" value="1"/>
</dbReference>
<feature type="transmembrane region" description="Helical" evidence="10">
    <location>
        <begin position="430"/>
        <end position="453"/>
    </location>
</feature>
<dbReference type="Pfam" id="PF13439">
    <property type="entry name" value="Glyco_transf_4"/>
    <property type="match status" value="1"/>
</dbReference>
<comment type="subcellular location">
    <subcellularLocation>
        <location evidence="10">Endoplasmic reticulum membrane</location>
        <topology evidence="10">Single-pass membrane protein</topology>
    </subcellularLocation>
</comment>
<reference evidence="13" key="1">
    <citation type="submission" date="2021-01" db="UniProtKB">
        <authorList>
            <consortium name="EnsemblMetazoa"/>
        </authorList>
    </citation>
    <scope>IDENTIFICATION</scope>
</reference>
<evidence type="ECO:0000259" key="12">
    <source>
        <dbReference type="Pfam" id="PF13439"/>
    </source>
</evidence>
<dbReference type="InterPro" id="IPR001296">
    <property type="entry name" value="Glyco_trans_1"/>
</dbReference>
<sequence>MTKEKLNIAFVHPDLGIGGAERLVCDAALALQSKGHTVKLYTSHHDPSHCFKETADGTLSVTAVGDWLPRHTFKRFYAFWAYTRTIYVALYLAFRADFTPDVVICDQVSACIPFLRLCRNARILFYCHFPDMLLTQRKSFLKRLYRLPIDWLEESTTGLADSILVNSKFTAQIFRDTFTSLSHIEPVVLYPSLNFDAFKKEIPSHVRERILKDQIPSGRSHFFLSINRYERKKNLGLALNAFKAVKDKCTTSQWGSVHLIMAGGYDERVIENKEYYLELQSLALNLGIKEHITFLRSFSDDEKLALLELATCLLYTPSNEHFGIVPIESMFMMCPVIACNSGGPLETVKDEVTGYLSPPKADEFASRMMKFVNDETLKKSLGANGRERVLQHFSFEAFTGNLDETARELVNEESAYETGVSDIILRYGTLLYIFLLFLGIFYYIIIFLVGNIVDLHLVLSDYNHGRNI</sequence>
<dbReference type="AlphaFoldDB" id="A0A7M5XKL1"/>
<dbReference type="PANTHER" id="PTHR45918">
    <property type="entry name" value="ALPHA-1,3/1,6-MANNOSYLTRANSFERASE ALG2"/>
    <property type="match status" value="1"/>
</dbReference>
<proteinExistence type="inferred from homology"/>
<evidence type="ECO:0000256" key="1">
    <source>
        <dbReference type="ARBA" id="ARBA00004922"/>
    </source>
</evidence>
<comment type="function">
    <text evidence="10">Mannosylates Man(2)GlcNAc(2)-dolichol diphosphate and Man(1)GlcNAc(2)-dolichol diphosphate to form Man(3)GlcNAc(2)-dolichol diphosphate.</text>
</comment>
<dbReference type="EnsemblMetazoa" id="CLYHEMT025002.1">
    <property type="protein sequence ID" value="CLYHEMP025002.1"/>
    <property type="gene ID" value="CLYHEMG025002"/>
</dbReference>
<dbReference type="FunFam" id="3.40.50.2000:FF:000085">
    <property type="entry name" value="alpha-1,3/1,6-mannosyltransferase ALG2"/>
    <property type="match status" value="1"/>
</dbReference>
<evidence type="ECO:0000256" key="4">
    <source>
        <dbReference type="ARBA" id="ARBA00022692"/>
    </source>
</evidence>
<comment type="catalytic activity">
    <reaction evidence="9 10">
        <text>an alpha-D-Man-(1-&gt;3)-beta-D-Man-(1-&gt;4)-beta-D-GlcNAc-(1-&gt;4)-alpha-D-GlcNAc-diphospho-di-trans,poly-cis-dolichol + GDP-alpha-D-mannose = an alpha-D-Man-(1-&gt;3)-[alpha-D-Man-(1-&gt;6)]-beta-D-Man-(1-&gt;4)-beta-D-GlcNAc-(1-&gt;4)-alpha-D-GlcNAc-diphospho-di-trans,poly-cis-dolichol + GDP + H(+)</text>
        <dbReference type="Rhea" id="RHEA:29519"/>
        <dbReference type="Rhea" id="RHEA-COMP:19513"/>
        <dbReference type="Rhea" id="RHEA-COMP:19515"/>
        <dbReference type="ChEBI" id="CHEBI:15378"/>
        <dbReference type="ChEBI" id="CHEBI:57527"/>
        <dbReference type="ChEBI" id="CHEBI:58189"/>
        <dbReference type="ChEBI" id="CHEBI:132510"/>
        <dbReference type="ChEBI" id="CHEBI:132511"/>
        <dbReference type="EC" id="2.4.1.257"/>
    </reaction>
    <physiologicalReaction direction="left-to-right" evidence="9 10">
        <dbReference type="Rhea" id="RHEA:29520"/>
    </physiologicalReaction>
</comment>
<dbReference type="InterPro" id="IPR028098">
    <property type="entry name" value="Glyco_trans_4-like_N"/>
</dbReference>
<evidence type="ECO:0000259" key="11">
    <source>
        <dbReference type="Pfam" id="PF00534"/>
    </source>
</evidence>
<evidence type="ECO:0000256" key="9">
    <source>
        <dbReference type="ARBA" id="ARBA00045104"/>
    </source>
</evidence>
<dbReference type="GeneID" id="136809747"/>
<comment type="similarity">
    <text evidence="10">Belongs to the glycosyltransferase group 1 family.</text>
</comment>
<dbReference type="OrthoDB" id="5988181at2759"/>
<dbReference type="GO" id="GO:0004378">
    <property type="term" value="F:GDP-Man:Man(1)GlcNAc(2)-PP-Dol alpha-1,3-mannosyltransferase activity"/>
    <property type="evidence" value="ECO:0007669"/>
    <property type="project" value="UniProtKB-UniRule"/>
</dbReference>
<evidence type="ECO:0000313" key="14">
    <source>
        <dbReference type="Proteomes" id="UP000594262"/>
    </source>
</evidence>
<dbReference type="RefSeq" id="XP_066922395.1">
    <property type="nucleotide sequence ID" value="XM_067066294.1"/>
</dbReference>
<keyword evidence="5" id="KW-0256">Endoplasmic reticulum</keyword>
<evidence type="ECO:0000256" key="10">
    <source>
        <dbReference type="RuleBase" id="RU367136"/>
    </source>
</evidence>
<evidence type="ECO:0000256" key="5">
    <source>
        <dbReference type="ARBA" id="ARBA00022824"/>
    </source>
</evidence>
<feature type="domain" description="Glycosyl transferase family 1" evidence="11">
    <location>
        <begin position="212"/>
        <end position="388"/>
    </location>
</feature>
<keyword evidence="6 10" id="KW-1133">Transmembrane helix</keyword>
<keyword evidence="7 10" id="KW-0472">Membrane</keyword>
<comment type="catalytic activity">
    <reaction evidence="8 10">
        <text>a beta-D-Man-(1-&gt;4)-beta-D-GlcNAc-(1-&gt;4)-alpha-D-GlcNAc-diphospho-di-trans,poly-cis-dolichol + GDP-alpha-D-mannose = an alpha-D-Man-(1-&gt;3)-beta-D-Man-(1-&gt;4)-beta-D-GlcNAc-(1-&gt;4)-alpha-D-GlcNAc-diphospho-di-trans,poly-cis-dolichol + GDP + H(+)</text>
        <dbReference type="Rhea" id="RHEA:29515"/>
        <dbReference type="Rhea" id="RHEA-COMP:19511"/>
        <dbReference type="Rhea" id="RHEA-COMP:19513"/>
        <dbReference type="ChEBI" id="CHEBI:15378"/>
        <dbReference type="ChEBI" id="CHEBI:57527"/>
        <dbReference type="ChEBI" id="CHEBI:58189"/>
        <dbReference type="ChEBI" id="CHEBI:58472"/>
        <dbReference type="ChEBI" id="CHEBI:132510"/>
        <dbReference type="EC" id="2.4.1.132"/>
    </reaction>
    <physiologicalReaction direction="left-to-right" evidence="8 10">
        <dbReference type="Rhea" id="RHEA:29516"/>
    </physiologicalReaction>
</comment>
<dbReference type="UniPathway" id="UPA00378"/>
<dbReference type="FunFam" id="3.40.50.2000:FF:000210">
    <property type="entry name" value="Alpha-1,3/1,6-mannosyltransferase ALG2"/>
    <property type="match status" value="1"/>
</dbReference>
<dbReference type="SUPFAM" id="SSF53756">
    <property type="entry name" value="UDP-Glycosyltransferase/glycogen phosphorylase"/>
    <property type="match status" value="1"/>
</dbReference>
<dbReference type="GO" id="GO:0102704">
    <property type="term" value="F:GDP-Man:Man(2)GlcNAc(2)-PP-Dol alpha-1,6-mannosyltransferase activity"/>
    <property type="evidence" value="ECO:0007669"/>
    <property type="project" value="UniProtKB-UniRule"/>
</dbReference>
<keyword evidence="2 10" id="KW-0328">Glycosyltransferase</keyword>
<feature type="domain" description="Glycosyltransferase subfamily 4-like N-terminal" evidence="12">
    <location>
        <begin position="17"/>
        <end position="178"/>
    </location>
</feature>
<protein>
    <recommendedName>
        <fullName evidence="10">Alpha-1,3/1,6-mannosyltransferase ALG2</fullName>
        <ecNumber evidence="10">2.4.1.132</ecNumber>
        <ecNumber evidence="10">2.4.1.257</ecNumber>
    </recommendedName>
    <alternativeName>
        <fullName evidence="10">GDP-Man:Man(1)GlcNAc(2)-PP-Dol alpha-1,3-mannosyltransferase</fullName>
    </alternativeName>
</protein>
<evidence type="ECO:0000256" key="3">
    <source>
        <dbReference type="ARBA" id="ARBA00022679"/>
    </source>
</evidence>
<dbReference type="EC" id="2.4.1.132" evidence="10"/>
<dbReference type="GO" id="GO:0005789">
    <property type="term" value="C:endoplasmic reticulum membrane"/>
    <property type="evidence" value="ECO:0007669"/>
    <property type="project" value="UniProtKB-SubCell"/>
</dbReference>
<keyword evidence="14" id="KW-1185">Reference proteome</keyword>
<evidence type="ECO:0000256" key="7">
    <source>
        <dbReference type="ARBA" id="ARBA00023136"/>
    </source>
</evidence>
<dbReference type="Proteomes" id="UP000594262">
    <property type="component" value="Unplaced"/>
</dbReference>
<keyword evidence="4 10" id="KW-0812">Transmembrane</keyword>
<evidence type="ECO:0000256" key="6">
    <source>
        <dbReference type="ARBA" id="ARBA00022989"/>
    </source>
</evidence>
<organism evidence="13 14">
    <name type="scientific">Clytia hemisphaerica</name>
    <dbReference type="NCBI Taxonomy" id="252671"/>
    <lineage>
        <taxon>Eukaryota</taxon>
        <taxon>Metazoa</taxon>
        <taxon>Cnidaria</taxon>
        <taxon>Hydrozoa</taxon>
        <taxon>Hydroidolina</taxon>
        <taxon>Leptothecata</taxon>
        <taxon>Obeliida</taxon>
        <taxon>Clytiidae</taxon>
        <taxon>Clytia</taxon>
    </lineage>
</organism>
<accession>A0A7M5XKL1</accession>
<name>A0A7M5XKL1_9CNID</name>
<evidence type="ECO:0000313" key="13">
    <source>
        <dbReference type="EnsemblMetazoa" id="CLYHEMP025002.1"/>
    </source>
</evidence>
<keyword evidence="3 10" id="KW-0808">Transferase</keyword>
<dbReference type="PANTHER" id="PTHR45918:SF1">
    <property type="entry name" value="ALPHA-1,3_1,6-MANNOSYLTRANSFERASE ALG2"/>
    <property type="match status" value="1"/>
</dbReference>
<dbReference type="CDD" id="cd03805">
    <property type="entry name" value="GT4_ALG2-like"/>
    <property type="match status" value="1"/>
</dbReference>
<dbReference type="InterPro" id="IPR027054">
    <property type="entry name" value="ALG2"/>
</dbReference>
<dbReference type="Gene3D" id="3.40.50.2000">
    <property type="entry name" value="Glycogen Phosphorylase B"/>
    <property type="match status" value="2"/>
</dbReference>
<evidence type="ECO:0000256" key="2">
    <source>
        <dbReference type="ARBA" id="ARBA00022676"/>
    </source>
</evidence>